<evidence type="ECO:0000313" key="2">
    <source>
        <dbReference type="WBParaSite" id="JU765_v2.g17980.t1"/>
    </source>
</evidence>
<accession>A0AC34QNW5</accession>
<dbReference type="WBParaSite" id="JU765_v2.g17980.t1">
    <property type="protein sequence ID" value="JU765_v2.g17980.t1"/>
    <property type="gene ID" value="JU765_v2.g17980"/>
</dbReference>
<dbReference type="Proteomes" id="UP000887576">
    <property type="component" value="Unplaced"/>
</dbReference>
<sequence length="66" mass="7879">MSFPYTLDEIDPDKLLQMRRDSLLYVRRNRLKIALAAQRLKDSPGVLAIARRTWFELKSHWGMYKV</sequence>
<reference evidence="2" key="1">
    <citation type="submission" date="2022-11" db="UniProtKB">
        <authorList>
            <consortium name="WormBaseParasite"/>
        </authorList>
    </citation>
    <scope>IDENTIFICATION</scope>
</reference>
<protein>
    <submittedName>
        <fullName evidence="2">Uncharacterized protein</fullName>
    </submittedName>
</protein>
<evidence type="ECO:0000313" key="1">
    <source>
        <dbReference type="Proteomes" id="UP000887576"/>
    </source>
</evidence>
<organism evidence="1 2">
    <name type="scientific">Panagrolaimus sp. JU765</name>
    <dbReference type="NCBI Taxonomy" id="591449"/>
    <lineage>
        <taxon>Eukaryota</taxon>
        <taxon>Metazoa</taxon>
        <taxon>Ecdysozoa</taxon>
        <taxon>Nematoda</taxon>
        <taxon>Chromadorea</taxon>
        <taxon>Rhabditida</taxon>
        <taxon>Tylenchina</taxon>
        <taxon>Panagrolaimomorpha</taxon>
        <taxon>Panagrolaimoidea</taxon>
        <taxon>Panagrolaimidae</taxon>
        <taxon>Panagrolaimus</taxon>
    </lineage>
</organism>
<proteinExistence type="predicted"/>
<name>A0AC34QNW5_9BILA</name>